<dbReference type="OrthoDB" id="1885095at2759"/>
<keyword evidence="4" id="KW-1185">Reference proteome</keyword>
<feature type="compositionally biased region" description="Acidic residues" evidence="1">
    <location>
        <begin position="272"/>
        <end position="296"/>
    </location>
</feature>
<feature type="chain" id="PRO_5039001482" evidence="2">
    <location>
        <begin position="30"/>
        <end position="321"/>
    </location>
</feature>
<evidence type="ECO:0000256" key="1">
    <source>
        <dbReference type="SAM" id="MobiDB-lite"/>
    </source>
</evidence>
<dbReference type="Pfam" id="PF01190">
    <property type="entry name" value="Pollen_Ole_e_1"/>
    <property type="match status" value="1"/>
</dbReference>
<dbReference type="Proteomes" id="UP001055439">
    <property type="component" value="Chromosome 3"/>
</dbReference>
<dbReference type="AlphaFoldDB" id="A0A9E7FCT1"/>
<proteinExistence type="predicted"/>
<reference evidence="3" key="1">
    <citation type="submission" date="2022-05" db="EMBL/GenBank/DDBJ databases">
        <title>The Musa troglodytarum L. genome provides insights into the mechanism of non-climacteric behaviour and enrichment of carotenoids.</title>
        <authorList>
            <person name="Wang J."/>
        </authorList>
    </citation>
    <scope>NUCLEOTIDE SEQUENCE</scope>
    <source>
        <tissue evidence="3">Leaf</tissue>
    </source>
</reference>
<dbReference type="EMBL" id="CP097505">
    <property type="protein sequence ID" value="URD93098.1"/>
    <property type="molecule type" value="Genomic_DNA"/>
</dbReference>
<gene>
    <name evidence="3" type="ORF">MUK42_00623</name>
</gene>
<keyword evidence="2" id="KW-0732">Signal</keyword>
<evidence type="ECO:0000313" key="4">
    <source>
        <dbReference type="Proteomes" id="UP001055439"/>
    </source>
</evidence>
<evidence type="ECO:0000313" key="3">
    <source>
        <dbReference type="EMBL" id="URD93098.1"/>
    </source>
</evidence>
<organism evidence="3 4">
    <name type="scientific">Musa troglodytarum</name>
    <name type="common">fe'i banana</name>
    <dbReference type="NCBI Taxonomy" id="320322"/>
    <lineage>
        <taxon>Eukaryota</taxon>
        <taxon>Viridiplantae</taxon>
        <taxon>Streptophyta</taxon>
        <taxon>Embryophyta</taxon>
        <taxon>Tracheophyta</taxon>
        <taxon>Spermatophyta</taxon>
        <taxon>Magnoliopsida</taxon>
        <taxon>Liliopsida</taxon>
        <taxon>Zingiberales</taxon>
        <taxon>Musaceae</taxon>
        <taxon>Musa</taxon>
    </lineage>
</organism>
<sequence>MMLAMITGRVARAVVVVALLLCGASEAWTGEIRGRVVCDVCGDSSVGPEDHVLQGAEVAVLCITKSGDVFNYQAFTNSKGVYKVAETMPESDRWVSCLARPLSSFHEHCTRRGDTHSGIKFSYNLPSGHSHTSRGYCFPGITVETHVLSSDDRGGTMLSLDLGPRQQQQSSMQRNPIYFAERLLLRMLMTPRPVPLLPLSQEHEHHHDFPAPLINMEVQPTETCPKNFVIFHQTRLRSRVTFHSSVARTFGSPSFDVSGTRVHESGKIPYPDNEEEEAEDIDALLSSEEEDDDDDDVVRSPAAKWGGQFDEQAVPAAEGRG</sequence>
<feature type="region of interest" description="Disordered" evidence="1">
    <location>
        <begin position="253"/>
        <end position="321"/>
    </location>
</feature>
<name>A0A9E7FCT1_9LILI</name>
<accession>A0A9E7FCT1</accession>
<protein>
    <submittedName>
        <fullName evidence="3">Pollen proteins Ole e I like</fullName>
    </submittedName>
</protein>
<dbReference type="PANTHER" id="PTHR38400">
    <property type="entry name" value="OS02G0317800 PROTEIN"/>
    <property type="match status" value="1"/>
</dbReference>
<feature type="signal peptide" evidence="2">
    <location>
        <begin position="1"/>
        <end position="29"/>
    </location>
</feature>
<evidence type="ECO:0000256" key="2">
    <source>
        <dbReference type="SAM" id="SignalP"/>
    </source>
</evidence>